<dbReference type="InterPro" id="IPR036271">
    <property type="entry name" value="Tet_transcr_reg_TetR-rel_C_sf"/>
</dbReference>
<gene>
    <name evidence="1" type="ORF">DSM112329_05382</name>
</gene>
<accession>A0AAU7B3L8</accession>
<organism evidence="1">
    <name type="scientific">Paraconexibacter sp. AEG42_29</name>
    <dbReference type="NCBI Taxonomy" id="2997339"/>
    <lineage>
        <taxon>Bacteria</taxon>
        <taxon>Bacillati</taxon>
        <taxon>Actinomycetota</taxon>
        <taxon>Thermoleophilia</taxon>
        <taxon>Solirubrobacterales</taxon>
        <taxon>Paraconexibacteraceae</taxon>
        <taxon>Paraconexibacter</taxon>
    </lineage>
</organism>
<name>A0AAU7B3L8_9ACTN</name>
<dbReference type="EMBL" id="CP114014">
    <property type="protein sequence ID" value="XAY08481.1"/>
    <property type="molecule type" value="Genomic_DNA"/>
</dbReference>
<dbReference type="AlphaFoldDB" id="A0AAU7B3L8"/>
<evidence type="ECO:0000313" key="1">
    <source>
        <dbReference type="EMBL" id="XAY08481.1"/>
    </source>
</evidence>
<proteinExistence type="predicted"/>
<sequence>MSLHERHRPLLVALSDAGGVQPAVRTGFGSMIALHIERFAGHSRRGQQCGFVASDA</sequence>
<dbReference type="KEGG" id="parq:DSM112329_05382"/>
<protein>
    <submittedName>
        <fullName evidence="1">Uncharacterized protein</fullName>
    </submittedName>
</protein>
<dbReference type="SUPFAM" id="SSF48498">
    <property type="entry name" value="Tetracyclin repressor-like, C-terminal domain"/>
    <property type="match status" value="1"/>
</dbReference>
<reference evidence="1" key="1">
    <citation type="submission" date="2022-12" db="EMBL/GenBank/DDBJ databases">
        <title>Paraconexibacter alkalitolerans sp. nov. and Baekduia alba sp. nov., isolated from soil and emended description of the genera Paraconexibacter (Chun et al., 2020) and Baekduia (An et al., 2020).</title>
        <authorList>
            <person name="Vieira S."/>
            <person name="Huber K.J."/>
            <person name="Geppert A."/>
            <person name="Wolf J."/>
            <person name="Neumann-Schaal M."/>
            <person name="Muesken M."/>
            <person name="Overmann J."/>
        </authorList>
    </citation>
    <scope>NUCLEOTIDE SEQUENCE</scope>
    <source>
        <strain evidence="1">AEG42_29</strain>
    </source>
</reference>